<dbReference type="Gramene" id="Kaladp0095s0535.1.v1.1">
    <property type="protein sequence ID" value="Kaladp0095s0535.1.v1.1.CDS.1"/>
    <property type="gene ID" value="Kaladp0095s0535.v1.1"/>
</dbReference>
<evidence type="ECO:0000256" key="6">
    <source>
        <dbReference type="ARBA" id="ARBA00023136"/>
    </source>
</evidence>
<feature type="compositionally biased region" description="Basic and acidic residues" evidence="8">
    <location>
        <begin position="1"/>
        <end position="19"/>
    </location>
</feature>
<comment type="function">
    <text evidence="1">Involved in auxin transport. Regulator of the auxin signaling pathway.</text>
</comment>
<proteinExistence type="inferred from homology"/>
<feature type="region of interest" description="Disordered" evidence="8">
    <location>
        <begin position="68"/>
        <end position="94"/>
    </location>
</feature>
<reference evidence="9" key="1">
    <citation type="submission" date="2021-01" db="UniProtKB">
        <authorList>
            <consortium name="EnsemblPlants"/>
        </authorList>
    </citation>
    <scope>IDENTIFICATION</scope>
</reference>
<dbReference type="Proteomes" id="UP000594263">
    <property type="component" value="Unplaced"/>
</dbReference>
<keyword evidence="7" id="KW-0927">Auxin signaling pathway</keyword>
<dbReference type="PANTHER" id="PTHR33541">
    <property type="entry name" value="PROTEIN BIG GRAIN 1-LIKE A-RELATED"/>
    <property type="match status" value="1"/>
</dbReference>
<sequence>MYSRESSVRERGVAGDRKGTSFSSTLLDEIYRSIDDGTARQECARMRRNRQDEEAAVPRARLVEQWMEKKKKRNVGGEGGHLVTVGTRKNASSEKMELDKKLHYVESDPLFFSSGSTSSDSNSSLFSEHEAIPLPTAKTKSSCFLPPKPIRTSVKPEKKSGGKTESCCSETEHDEIPASAKSRALKLYAHLKKMKQPISPGAKLTTFINSILSNSKKPSKRAATPKPTCSSASSLTRSTLNHQTPPPPSARSNPIKRSVRFVPVNVAPLTRDELRHQSIEINRASPKPSSKIQLPKLIHTSAHRPAEDEDCAASDCSEDLFEIDHLKLGSGRCSGELPVYETTRVGSSNHNRVAPKALKL</sequence>
<feature type="region of interest" description="Disordered" evidence="8">
    <location>
        <begin position="214"/>
        <end position="256"/>
    </location>
</feature>
<dbReference type="GO" id="GO:0009734">
    <property type="term" value="P:auxin-activated signaling pathway"/>
    <property type="evidence" value="ECO:0007669"/>
    <property type="project" value="UniProtKB-KW"/>
</dbReference>
<organism evidence="9 10">
    <name type="scientific">Kalanchoe fedtschenkoi</name>
    <name type="common">Lavender scallops</name>
    <name type="synonym">South American air plant</name>
    <dbReference type="NCBI Taxonomy" id="63787"/>
    <lineage>
        <taxon>Eukaryota</taxon>
        <taxon>Viridiplantae</taxon>
        <taxon>Streptophyta</taxon>
        <taxon>Embryophyta</taxon>
        <taxon>Tracheophyta</taxon>
        <taxon>Spermatophyta</taxon>
        <taxon>Magnoliopsida</taxon>
        <taxon>eudicotyledons</taxon>
        <taxon>Gunneridae</taxon>
        <taxon>Pentapetalae</taxon>
        <taxon>Saxifragales</taxon>
        <taxon>Crassulaceae</taxon>
        <taxon>Kalanchoe</taxon>
    </lineage>
</organism>
<feature type="compositionally biased region" description="Polar residues" evidence="8">
    <location>
        <begin position="227"/>
        <end position="243"/>
    </location>
</feature>
<name>A0A7N1A6G0_KALFE</name>
<dbReference type="EnsemblPlants" id="Kaladp0095s0535.1.v1.1">
    <property type="protein sequence ID" value="Kaladp0095s0535.1.v1.1.CDS.1"/>
    <property type="gene ID" value="Kaladp0095s0535.v1.1"/>
</dbReference>
<evidence type="ECO:0000256" key="4">
    <source>
        <dbReference type="ARBA" id="ARBA00022448"/>
    </source>
</evidence>
<evidence type="ECO:0000313" key="9">
    <source>
        <dbReference type="EnsemblPlants" id="Kaladp0095s0535.1.v1.1.CDS.1"/>
    </source>
</evidence>
<keyword evidence="5" id="KW-1003">Cell membrane</keyword>
<evidence type="ECO:0000313" key="10">
    <source>
        <dbReference type="Proteomes" id="UP000594263"/>
    </source>
</evidence>
<dbReference type="AlphaFoldDB" id="A0A7N1A6G0"/>
<feature type="region of interest" description="Disordered" evidence="8">
    <location>
        <begin position="1"/>
        <end position="20"/>
    </location>
</feature>
<evidence type="ECO:0000256" key="7">
    <source>
        <dbReference type="ARBA" id="ARBA00023294"/>
    </source>
</evidence>
<dbReference type="OMA" id="RELHMFD"/>
<feature type="region of interest" description="Disordered" evidence="8">
    <location>
        <begin position="143"/>
        <end position="175"/>
    </location>
</feature>
<protein>
    <submittedName>
        <fullName evidence="9">Uncharacterized protein</fullName>
    </submittedName>
</protein>
<comment type="similarity">
    <text evidence="3">Belongs to the BIG GRAIN 1 (BG1) plant protein family.</text>
</comment>
<keyword evidence="10" id="KW-1185">Reference proteome</keyword>
<dbReference type="PANTHER" id="PTHR33541:SF28">
    <property type="entry name" value="PROTEIN BIG GRAIN 1-LIKE A"/>
    <property type="match status" value="1"/>
</dbReference>
<accession>A0A7N1A6G0</accession>
<evidence type="ECO:0000256" key="2">
    <source>
        <dbReference type="ARBA" id="ARBA00004236"/>
    </source>
</evidence>
<keyword evidence="6" id="KW-0472">Membrane</keyword>
<dbReference type="GO" id="GO:0005886">
    <property type="term" value="C:plasma membrane"/>
    <property type="evidence" value="ECO:0007669"/>
    <property type="project" value="UniProtKB-SubCell"/>
</dbReference>
<dbReference type="InterPro" id="IPR039621">
    <property type="entry name" value="BG1-like"/>
</dbReference>
<evidence type="ECO:0000256" key="8">
    <source>
        <dbReference type="SAM" id="MobiDB-lite"/>
    </source>
</evidence>
<evidence type="ECO:0000256" key="5">
    <source>
        <dbReference type="ARBA" id="ARBA00022475"/>
    </source>
</evidence>
<keyword evidence="4" id="KW-0813">Transport</keyword>
<comment type="subcellular location">
    <subcellularLocation>
        <location evidence="2">Cell membrane</location>
    </subcellularLocation>
</comment>
<evidence type="ECO:0000256" key="1">
    <source>
        <dbReference type="ARBA" id="ARBA00002281"/>
    </source>
</evidence>
<evidence type="ECO:0000256" key="3">
    <source>
        <dbReference type="ARBA" id="ARBA00010067"/>
    </source>
</evidence>